<dbReference type="AlphaFoldDB" id="A0A1N6PDN2"/>
<evidence type="ECO:0000313" key="5">
    <source>
        <dbReference type="Proteomes" id="UP000186953"/>
    </source>
</evidence>
<dbReference type="GO" id="GO:0003677">
    <property type="term" value="F:DNA binding"/>
    <property type="evidence" value="ECO:0007669"/>
    <property type="project" value="InterPro"/>
</dbReference>
<dbReference type="PROSITE" id="PS50110">
    <property type="entry name" value="RESPONSE_REGULATORY"/>
    <property type="match status" value="1"/>
</dbReference>
<evidence type="ECO:0000313" key="4">
    <source>
        <dbReference type="EMBL" id="SIQ02414.1"/>
    </source>
</evidence>
<dbReference type="GO" id="GO:0000156">
    <property type="term" value="F:phosphorelay response regulator activity"/>
    <property type="evidence" value="ECO:0007669"/>
    <property type="project" value="InterPro"/>
</dbReference>
<keyword evidence="1" id="KW-0597">Phosphoprotein</keyword>
<dbReference type="SMART" id="SM00850">
    <property type="entry name" value="LytTR"/>
    <property type="match status" value="1"/>
</dbReference>
<sequence length="256" mass="30071">MDIVIIEDEDLAASSLEKMLLNLDHPIHIKKRLESVEQSLQWFENNTCDLIFSDIHLGDGESFEIFETLNISIPIIFTTAFDQYAIQSFQFFAIDYLLKPYDMIRLSSAVKKHIEYRPNSVIDYNQLDSFLHQLKGSQEKKEYQERFLVSKGELLLSIDSKEIAYFMADNKSLLLFTHKGERYFYDDTISSLEHKLSTKQFFKINRKYIISHSAIKTMAKYSQNRLKIELKVPVYSNDLIFVSANYINAFKNWLNN</sequence>
<dbReference type="Proteomes" id="UP000186953">
    <property type="component" value="Unassembled WGS sequence"/>
</dbReference>
<dbReference type="InterPro" id="IPR001789">
    <property type="entry name" value="Sig_transdc_resp-reg_receiver"/>
</dbReference>
<feature type="modified residue" description="4-aspartylphosphate" evidence="1">
    <location>
        <position position="54"/>
    </location>
</feature>
<gene>
    <name evidence="4" type="ORF">SAMN05421797_101393</name>
</gene>
<name>A0A1N6PDN2_9FLAO</name>
<dbReference type="OrthoDB" id="2168082at2"/>
<dbReference type="InterPro" id="IPR011006">
    <property type="entry name" value="CheY-like_superfamily"/>
</dbReference>
<accession>A0A1N6PDN2</accession>
<dbReference type="PANTHER" id="PTHR37299">
    <property type="entry name" value="TRANSCRIPTIONAL REGULATOR-RELATED"/>
    <property type="match status" value="1"/>
</dbReference>
<dbReference type="STRING" id="228959.SAMN05421797_101393"/>
<evidence type="ECO:0000259" key="2">
    <source>
        <dbReference type="PROSITE" id="PS50110"/>
    </source>
</evidence>
<dbReference type="InterPro" id="IPR046947">
    <property type="entry name" value="LytR-like"/>
</dbReference>
<dbReference type="RefSeq" id="WP_076546637.1">
    <property type="nucleotide sequence ID" value="NZ_FTMA01000001.1"/>
</dbReference>
<evidence type="ECO:0000259" key="3">
    <source>
        <dbReference type="PROSITE" id="PS50930"/>
    </source>
</evidence>
<dbReference type="PANTHER" id="PTHR37299:SF1">
    <property type="entry name" value="STAGE 0 SPORULATION PROTEIN A HOMOLOG"/>
    <property type="match status" value="1"/>
</dbReference>
<proteinExistence type="predicted"/>
<dbReference type="Pfam" id="PF04397">
    <property type="entry name" value="LytTR"/>
    <property type="match status" value="1"/>
</dbReference>
<dbReference type="Gene3D" id="3.40.50.2300">
    <property type="match status" value="1"/>
</dbReference>
<evidence type="ECO:0000256" key="1">
    <source>
        <dbReference type="PROSITE-ProRule" id="PRU00169"/>
    </source>
</evidence>
<keyword evidence="5" id="KW-1185">Reference proteome</keyword>
<dbReference type="EMBL" id="FTMA01000001">
    <property type="protein sequence ID" value="SIQ02414.1"/>
    <property type="molecule type" value="Genomic_DNA"/>
</dbReference>
<dbReference type="InterPro" id="IPR007492">
    <property type="entry name" value="LytTR_DNA-bd_dom"/>
</dbReference>
<organism evidence="4 5">
    <name type="scientific">Maribacter ulvicola</name>
    <dbReference type="NCBI Taxonomy" id="228959"/>
    <lineage>
        <taxon>Bacteria</taxon>
        <taxon>Pseudomonadati</taxon>
        <taxon>Bacteroidota</taxon>
        <taxon>Flavobacteriia</taxon>
        <taxon>Flavobacteriales</taxon>
        <taxon>Flavobacteriaceae</taxon>
        <taxon>Maribacter</taxon>
    </lineage>
</organism>
<dbReference type="Pfam" id="PF00072">
    <property type="entry name" value="Response_reg"/>
    <property type="match status" value="1"/>
</dbReference>
<protein>
    <submittedName>
        <fullName evidence="4">Two component transcriptional regulator, LytTR family</fullName>
    </submittedName>
</protein>
<reference evidence="5" key="1">
    <citation type="submission" date="2017-01" db="EMBL/GenBank/DDBJ databases">
        <authorList>
            <person name="Varghese N."/>
            <person name="Submissions S."/>
        </authorList>
    </citation>
    <scope>NUCLEOTIDE SEQUENCE [LARGE SCALE GENOMIC DNA]</scope>
    <source>
        <strain evidence="5">DSM 15366</strain>
    </source>
</reference>
<dbReference type="SUPFAM" id="SSF52172">
    <property type="entry name" value="CheY-like"/>
    <property type="match status" value="1"/>
</dbReference>
<feature type="domain" description="HTH LytTR-type" evidence="3">
    <location>
        <begin position="147"/>
        <end position="210"/>
    </location>
</feature>
<dbReference type="Gene3D" id="2.40.50.1020">
    <property type="entry name" value="LytTr DNA-binding domain"/>
    <property type="match status" value="1"/>
</dbReference>
<dbReference type="SMART" id="SM00448">
    <property type="entry name" value="REC"/>
    <property type="match status" value="1"/>
</dbReference>
<dbReference type="PROSITE" id="PS50930">
    <property type="entry name" value="HTH_LYTTR"/>
    <property type="match status" value="1"/>
</dbReference>
<feature type="domain" description="Response regulatory" evidence="2">
    <location>
        <begin position="2"/>
        <end position="114"/>
    </location>
</feature>